<dbReference type="Pfam" id="PF00069">
    <property type="entry name" value="Pkinase"/>
    <property type="match status" value="1"/>
</dbReference>
<keyword evidence="4" id="KW-1185">Reference proteome</keyword>
<name>A0ABQ3VLR5_9CHLR</name>
<organism evidence="3 4">
    <name type="scientific">Dictyobacter formicarum</name>
    <dbReference type="NCBI Taxonomy" id="2778368"/>
    <lineage>
        <taxon>Bacteria</taxon>
        <taxon>Bacillati</taxon>
        <taxon>Chloroflexota</taxon>
        <taxon>Ktedonobacteria</taxon>
        <taxon>Ktedonobacterales</taxon>
        <taxon>Dictyobacteraceae</taxon>
        <taxon>Dictyobacter</taxon>
    </lineage>
</organism>
<dbReference type="CDD" id="cd14014">
    <property type="entry name" value="STKc_PknB_like"/>
    <property type="match status" value="1"/>
</dbReference>
<dbReference type="InterPro" id="IPR000719">
    <property type="entry name" value="Prot_kinase_dom"/>
</dbReference>
<keyword evidence="1" id="KW-0472">Membrane</keyword>
<keyword evidence="1" id="KW-1133">Transmembrane helix</keyword>
<feature type="transmembrane region" description="Helical" evidence="1">
    <location>
        <begin position="317"/>
        <end position="340"/>
    </location>
</feature>
<evidence type="ECO:0000259" key="2">
    <source>
        <dbReference type="PROSITE" id="PS50011"/>
    </source>
</evidence>
<reference evidence="3 4" key="1">
    <citation type="journal article" date="2021" name="Int. J. Syst. Evol. Microbiol.">
        <title>Reticulibacter mediterranei gen. nov., sp. nov., within the new family Reticulibacteraceae fam. nov., and Ktedonospora formicarum gen. nov., sp. nov., Ktedonobacter robiniae sp. nov., Dictyobacter formicarum sp. nov. and Dictyobacter arantiisoli sp. nov., belonging to the class Ktedonobacteria.</title>
        <authorList>
            <person name="Yabe S."/>
            <person name="Zheng Y."/>
            <person name="Wang C.M."/>
            <person name="Sakai Y."/>
            <person name="Abe K."/>
            <person name="Yokota A."/>
            <person name="Donadio S."/>
            <person name="Cavaletti L."/>
            <person name="Monciardini P."/>
        </authorList>
    </citation>
    <scope>NUCLEOTIDE SEQUENCE [LARGE SCALE GENOMIC DNA]</scope>
    <source>
        <strain evidence="3 4">SOSP1-9</strain>
    </source>
</reference>
<dbReference type="PANTHER" id="PTHR24348:SF68">
    <property type="entry name" value="SERINE_THREONINE-PROTEIN KINASE ATG1C"/>
    <property type="match status" value="1"/>
</dbReference>
<evidence type="ECO:0000313" key="3">
    <source>
        <dbReference type="EMBL" id="GHO86298.1"/>
    </source>
</evidence>
<feature type="domain" description="Protein kinase" evidence="2">
    <location>
        <begin position="1"/>
        <end position="275"/>
    </location>
</feature>
<dbReference type="EMBL" id="BNJJ01000012">
    <property type="protein sequence ID" value="GHO86298.1"/>
    <property type="molecule type" value="Genomic_DNA"/>
</dbReference>
<dbReference type="SUPFAM" id="SSF56112">
    <property type="entry name" value="Protein kinase-like (PK-like)"/>
    <property type="match status" value="1"/>
</dbReference>
<keyword evidence="1" id="KW-0812">Transmembrane</keyword>
<dbReference type="PANTHER" id="PTHR24348">
    <property type="entry name" value="SERINE/THREONINE-PROTEIN KINASE UNC-51-RELATED"/>
    <property type="match status" value="1"/>
</dbReference>
<dbReference type="InterPro" id="IPR045269">
    <property type="entry name" value="Atg1-like"/>
</dbReference>
<sequence>MLVYCGQLPRSGREVILKICFTPFMTPVQLHLADLHLRQEVSRLQALKHPHVLMPLMVRRTSQGFVLVRTYAPAGSLQQQFLHQPMPQARALAIIRQIGEALQAAHQQGIVHGNLMPNNVLFMQRATEPDAEDVAGNKELPTRPEQKDRVVLTDFYLPSLVSLQVVNSSNEQPQLRHYMAPEQFRGERSALADQYSLAAIAYELFTGKTPFAGSARTTLQHKHEHVLPPAPDKLNPALPTAIAHALSKGLAKNPAERFASIQDFLFALEPADPVAVDLVAQAPVEPLKAILSSPIVAPGATTQSKSVVRQRGTRKRLLLAAVLLALLLAASAFYGSGLYAPLFDGSATGKASPTPLITDRPTMAQQVRIGITATATPLVVATPTLGMTPVITTTPAPVPTATARALLAPTPTVKLPVTPTPAPTSNPVTPPIGSGIVQPILECVQLQASGGYLARFGYLNTSSGDITIPIGVDNMTVPGRYNNFLPTNFIPGRQYAVVQINVSNSNAVAWMLNGSTATASPLSPQC</sequence>
<dbReference type="InterPro" id="IPR011009">
    <property type="entry name" value="Kinase-like_dom_sf"/>
</dbReference>
<dbReference type="Proteomes" id="UP000635565">
    <property type="component" value="Unassembled WGS sequence"/>
</dbReference>
<evidence type="ECO:0000256" key="1">
    <source>
        <dbReference type="SAM" id="Phobius"/>
    </source>
</evidence>
<comment type="caution">
    <text evidence="3">The sequence shown here is derived from an EMBL/GenBank/DDBJ whole genome shotgun (WGS) entry which is preliminary data.</text>
</comment>
<dbReference type="SMART" id="SM00220">
    <property type="entry name" value="S_TKc"/>
    <property type="match status" value="1"/>
</dbReference>
<evidence type="ECO:0000313" key="4">
    <source>
        <dbReference type="Proteomes" id="UP000635565"/>
    </source>
</evidence>
<dbReference type="Gene3D" id="1.10.510.10">
    <property type="entry name" value="Transferase(Phosphotransferase) domain 1"/>
    <property type="match status" value="1"/>
</dbReference>
<protein>
    <recommendedName>
        <fullName evidence="2">Protein kinase domain-containing protein</fullName>
    </recommendedName>
</protein>
<dbReference type="PROSITE" id="PS50011">
    <property type="entry name" value="PROTEIN_KINASE_DOM"/>
    <property type="match status" value="1"/>
</dbReference>
<accession>A0ABQ3VLR5</accession>
<gene>
    <name evidence="3" type="ORF">KSZ_43040</name>
</gene>
<proteinExistence type="predicted"/>